<keyword evidence="3" id="KW-1185">Reference proteome</keyword>
<dbReference type="Proteomes" id="UP000824540">
    <property type="component" value="Unassembled WGS sequence"/>
</dbReference>
<gene>
    <name evidence="2" type="ORF">JZ751_005461</name>
</gene>
<feature type="region of interest" description="Disordered" evidence="1">
    <location>
        <begin position="1"/>
        <end position="27"/>
    </location>
</feature>
<dbReference type="InterPro" id="IPR026749">
    <property type="entry name" value="Tmem135"/>
</dbReference>
<dbReference type="EMBL" id="JAFBMS010000125">
    <property type="protein sequence ID" value="KAG9335281.1"/>
    <property type="molecule type" value="Genomic_DNA"/>
</dbReference>
<feature type="region of interest" description="Disordered" evidence="1">
    <location>
        <begin position="366"/>
        <end position="389"/>
    </location>
</feature>
<proteinExistence type="predicted"/>
<name>A0A8T2N9D0_9TELE</name>
<feature type="compositionally biased region" description="Pro residues" evidence="1">
    <location>
        <begin position="1"/>
        <end position="12"/>
    </location>
</feature>
<dbReference type="OrthoDB" id="291792at2759"/>
<feature type="compositionally biased region" description="Low complexity" evidence="1">
    <location>
        <begin position="368"/>
        <end position="385"/>
    </location>
</feature>
<feature type="region of interest" description="Disordered" evidence="1">
    <location>
        <begin position="312"/>
        <end position="333"/>
    </location>
</feature>
<comment type="caution">
    <text evidence="2">The sequence shown here is derived from an EMBL/GenBank/DDBJ whole genome shotgun (WGS) entry which is preliminary data.</text>
</comment>
<evidence type="ECO:0000313" key="2">
    <source>
        <dbReference type="EMBL" id="KAG9335281.1"/>
    </source>
</evidence>
<dbReference type="PANTHER" id="PTHR12459:SF15">
    <property type="entry name" value="TRANSMEMBRANE PROTEIN 135"/>
    <property type="match status" value="1"/>
</dbReference>
<dbReference type="AlphaFoldDB" id="A0A8T2N9D0"/>
<evidence type="ECO:0000313" key="3">
    <source>
        <dbReference type="Proteomes" id="UP000824540"/>
    </source>
</evidence>
<evidence type="ECO:0000256" key="1">
    <source>
        <dbReference type="SAM" id="MobiDB-lite"/>
    </source>
</evidence>
<evidence type="ECO:0008006" key="4">
    <source>
        <dbReference type="Google" id="ProtNLM"/>
    </source>
</evidence>
<dbReference type="PANTHER" id="PTHR12459">
    <property type="entry name" value="TRANSMEMBRANE PROTEIN 135-RELATED"/>
    <property type="match status" value="1"/>
</dbReference>
<protein>
    <recommendedName>
        <fullName evidence="4">Transmembrane protein 135 N-terminal domain-containing protein</fullName>
    </recommendedName>
</protein>
<sequence length="727" mass="80282">MELYIPAPPPHNPSQIPAHSEGRGELPDTCSTVAVQRRVAARPLFLFASGRVNIVADRFHSTLGFGLQGSVDRMDKQPLTYTGEGRVTRGALFSRAINKDEEAASYLKLLSPTRGLTVSNATSSQHPSNVFKGPDLSLTADQHAYSRWIKATYAQMKLSHKLREARAGKGERSRSPFLYGGRMRNTSVAVGHGFRTSAMRRARNPRFSAPARRNSQAALSLSGAAAGVAGEWNSCSLTRPAATDSQEDSLGRGQAALPCPALRCLAQHCLALTSRLLQRLLYRVEFISWRLSRASLGSNFTYLISSGAVTPQTHTVPRLPKRPSVRPVPGKGQSRGGPLMFIVGKEEIPTHSFLAEHVYARAPERAAVEPAQAQPQPRPQARARPGSSRTSIAALTRRLLESGFIRMFSVGYLIQCCLKIPSAFRHVFTRPSRLLSLLYNKENFQLGAFLGSFVSIYKIVQPCPRCQYKMETLTARGTETVSEMEMTLTEICWARVLLELWRSAAPLALCTPGWVWRSGSGSVGDEEEYGGLPERRLARIAIGSGGRGQRQGTSCVLRWLRNLDDELHALIAGFLAGISMFFYKSTSISMYLASKLVETMYFKGIEAGRFPYISHADTLIYAVSTAICFQAAVMEVQNLRPSYWKFLLRLTKGRFAVMNRKALDVFGTNASQEFHGFIPKLDPRYTVVQPDLELRWGRGQGQELGLGRVTREGHALILEGQGLGWGF</sequence>
<reference evidence="2" key="1">
    <citation type="thesis" date="2021" institute="BYU ScholarsArchive" country="Provo, UT, USA">
        <title>Applications of and Algorithms for Genome Assembly and Genomic Analyses with an Emphasis on Marine Teleosts.</title>
        <authorList>
            <person name="Pickett B.D."/>
        </authorList>
    </citation>
    <scope>NUCLEOTIDE SEQUENCE</scope>
    <source>
        <strain evidence="2">HI-2016</strain>
    </source>
</reference>
<organism evidence="2 3">
    <name type="scientific">Albula glossodonta</name>
    <name type="common">roundjaw bonefish</name>
    <dbReference type="NCBI Taxonomy" id="121402"/>
    <lineage>
        <taxon>Eukaryota</taxon>
        <taxon>Metazoa</taxon>
        <taxon>Chordata</taxon>
        <taxon>Craniata</taxon>
        <taxon>Vertebrata</taxon>
        <taxon>Euteleostomi</taxon>
        <taxon>Actinopterygii</taxon>
        <taxon>Neopterygii</taxon>
        <taxon>Teleostei</taxon>
        <taxon>Albuliformes</taxon>
        <taxon>Albulidae</taxon>
        <taxon>Albula</taxon>
    </lineage>
</organism>
<accession>A0A8T2N9D0</accession>